<dbReference type="AlphaFoldDB" id="A0A814FDR5"/>
<gene>
    <name evidence="3" type="ORF">JXQ802_LOCUS28650</name>
    <name evidence="2" type="ORF">PYM288_LOCUS13659</name>
</gene>
<dbReference type="Pfam" id="PF02129">
    <property type="entry name" value="Peptidase_S15"/>
    <property type="match status" value="1"/>
</dbReference>
<dbReference type="GO" id="GO:0016787">
    <property type="term" value="F:hydrolase activity"/>
    <property type="evidence" value="ECO:0007669"/>
    <property type="project" value="InterPro"/>
</dbReference>
<evidence type="ECO:0000313" key="5">
    <source>
        <dbReference type="Proteomes" id="UP000663870"/>
    </source>
</evidence>
<reference evidence="2" key="1">
    <citation type="submission" date="2021-02" db="EMBL/GenBank/DDBJ databases">
        <authorList>
            <person name="Nowell W R."/>
        </authorList>
    </citation>
    <scope>NUCLEOTIDE SEQUENCE</scope>
</reference>
<feature type="domain" description="Xaa-Pro dipeptidyl-peptidase-like" evidence="1">
    <location>
        <begin position="3"/>
        <end position="71"/>
    </location>
</feature>
<dbReference type="EMBL" id="CAJNOL010001087">
    <property type="protein sequence ID" value="CAF1284172.1"/>
    <property type="molecule type" value="Genomic_DNA"/>
</dbReference>
<name>A0A814FDR5_9BILA</name>
<dbReference type="Proteomes" id="UP000663854">
    <property type="component" value="Unassembled WGS sequence"/>
</dbReference>
<evidence type="ECO:0000313" key="3">
    <source>
        <dbReference type="EMBL" id="CAF1284172.1"/>
    </source>
</evidence>
<dbReference type="InterPro" id="IPR029058">
    <property type="entry name" value="AB_hydrolase_fold"/>
</dbReference>
<sequence>MSDGVRLSASLSIPIPKHNYEKFPILFEYKPYRKDDNLFNFDQPNIFYLTRRGFIVTKVDIRDTGSSKGFLIEREYTIEELNHCEHVIQQLAKRPTALQPVFLAHASHDFYKNDIHYPDDIVHLNHYIVSIDQTNALSATTDYLINQKWIKQ</sequence>
<dbReference type="InterPro" id="IPR000383">
    <property type="entry name" value="Xaa-Pro-like_dom"/>
</dbReference>
<keyword evidence="5" id="KW-1185">Reference proteome</keyword>
<comment type="caution">
    <text evidence="2">The sequence shown here is derived from an EMBL/GenBank/DDBJ whole genome shotgun (WGS) entry which is preliminary data.</text>
</comment>
<dbReference type="SUPFAM" id="SSF53474">
    <property type="entry name" value="alpha/beta-Hydrolases"/>
    <property type="match status" value="1"/>
</dbReference>
<dbReference type="Proteomes" id="UP000663870">
    <property type="component" value="Unassembled WGS sequence"/>
</dbReference>
<evidence type="ECO:0000313" key="2">
    <source>
        <dbReference type="EMBL" id="CAF0981894.1"/>
    </source>
</evidence>
<protein>
    <recommendedName>
        <fullName evidence="1">Xaa-Pro dipeptidyl-peptidase-like domain-containing protein</fullName>
    </recommendedName>
</protein>
<dbReference type="EMBL" id="CAJNOH010000280">
    <property type="protein sequence ID" value="CAF0981894.1"/>
    <property type="molecule type" value="Genomic_DNA"/>
</dbReference>
<proteinExistence type="predicted"/>
<organism evidence="2 4">
    <name type="scientific">Rotaria sordida</name>
    <dbReference type="NCBI Taxonomy" id="392033"/>
    <lineage>
        <taxon>Eukaryota</taxon>
        <taxon>Metazoa</taxon>
        <taxon>Spiralia</taxon>
        <taxon>Gnathifera</taxon>
        <taxon>Rotifera</taxon>
        <taxon>Eurotatoria</taxon>
        <taxon>Bdelloidea</taxon>
        <taxon>Philodinida</taxon>
        <taxon>Philodinidae</taxon>
        <taxon>Rotaria</taxon>
    </lineage>
</organism>
<evidence type="ECO:0000313" key="4">
    <source>
        <dbReference type="Proteomes" id="UP000663854"/>
    </source>
</evidence>
<evidence type="ECO:0000259" key="1">
    <source>
        <dbReference type="Pfam" id="PF02129"/>
    </source>
</evidence>
<accession>A0A814FDR5</accession>
<dbReference type="Gene3D" id="3.40.50.1820">
    <property type="entry name" value="alpha/beta hydrolase"/>
    <property type="match status" value="1"/>
</dbReference>